<evidence type="ECO:0000313" key="2">
    <source>
        <dbReference type="EMBL" id="KAH0627654.1"/>
    </source>
</evidence>
<protein>
    <recommendedName>
        <fullName evidence="4">Protein-cysteine N-palmitoyltransferase HHAT-like protein</fullName>
    </recommendedName>
</protein>
<reference evidence="2 3" key="1">
    <citation type="journal article" date="2022" name="Gigascience">
        <title>A chromosome-level genome assembly and annotation of the desert horned lizard, Phrynosoma platyrhinos, provides insight into chromosomal rearrangements among reptiles.</title>
        <authorList>
            <person name="Koochekian N."/>
            <person name="Ascanio A."/>
            <person name="Farleigh K."/>
            <person name="Card D.C."/>
            <person name="Schield D.R."/>
            <person name="Castoe T.A."/>
            <person name="Jezkova T."/>
        </authorList>
    </citation>
    <scope>NUCLEOTIDE SEQUENCE [LARGE SCALE GENOMIC DNA]</scope>
    <source>
        <strain evidence="2">NK-2021</strain>
    </source>
</reference>
<evidence type="ECO:0000256" key="1">
    <source>
        <dbReference type="SAM" id="Phobius"/>
    </source>
</evidence>
<dbReference type="Proteomes" id="UP000826234">
    <property type="component" value="Unassembled WGS sequence"/>
</dbReference>
<feature type="transmembrane region" description="Helical" evidence="1">
    <location>
        <begin position="166"/>
        <end position="183"/>
    </location>
</feature>
<evidence type="ECO:0000313" key="3">
    <source>
        <dbReference type="Proteomes" id="UP000826234"/>
    </source>
</evidence>
<feature type="transmembrane region" description="Helical" evidence="1">
    <location>
        <begin position="101"/>
        <end position="121"/>
    </location>
</feature>
<name>A0ABQ7TDC0_PHRPL</name>
<keyword evidence="1" id="KW-1133">Transmembrane helix</keyword>
<keyword evidence="1" id="KW-0472">Membrane</keyword>
<organism evidence="2 3">
    <name type="scientific">Phrynosoma platyrhinos</name>
    <name type="common">Desert horned lizard</name>
    <dbReference type="NCBI Taxonomy" id="52577"/>
    <lineage>
        <taxon>Eukaryota</taxon>
        <taxon>Metazoa</taxon>
        <taxon>Chordata</taxon>
        <taxon>Craniata</taxon>
        <taxon>Vertebrata</taxon>
        <taxon>Euteleostomi</taxon>
        <taxon>Lepidosauria</taxon>
        <taxon>Squamata</taxon>
        <taxon>Bifurcata</taxon>
        <taxon>Unidentata</taxon>
        <taxon>Episquamata</taxon>
        <taxon>Toxicofera</taxon>
        <taxon>Iguania</taxon>
        <taxon>Phrynosomatidae</taxon>
        <taxon>Phrynosomatinae</taxon>
        <taxon>Phrynosoma</taxon>
    </lineage>
</organism>
<gene>
    <name evidence="2" type="ORF">JD844_003694</name>
</gene>
<comment type="caution">
    <text evidence="2">The sequence shown here is derived from an EMBL/GenBank/DDBJ whole genome shotgun (WGS) entry which is preliminary data.</text>
</comment>
<dbReference type="InterPro" id="IPR051085">
    <property type="entry name" value="MB_O-acyltransferase"/>
</dbReference>
<proteinExistence type="predicted"/>
<evidence type="ECO:0008006" key="4">
    <source>
        <dbReference type="Google" id="ProtNLM"/>
    </source>
</evidence>
<dbReference type="PANTHER" id="PTHR13285:SF19">
    <property type="entry name" value="PROTEIN-CYSTEINE N-PALMITOYLTRANSFERASE HHAT-LIKE PROTEIN"/>
    <property type="match status" value="1"/>
</dbReference>
<keyword evidence="1" id="KW-0812">Transmembrane</keyword>
<feature type="transmembrane region" description="Helical" evidence="1">
    <location>
        <begin position="203"/>
        <end position="225"/>
    </location>
</feature>
<feature type="transmembrane region" description="Helical" evidence="1">
    <location>
        <begin position="12"/>
        <end position="31"/>
    </location>
</feature>
<dbReference type="EMBL" id="JAIPUX010000521">
    <property type="protein sequence ID" value="KAH0627654.1"/>
    <property type="molecule type" value="Genomic_DNA"/>
</dbReference>
<dbReference type="PANTHER" id="PTHR13285">
    <property type="entry name" value="ACYLTRANSFERASE"/>
    <property type="match status" value="1"/>
</dbReference>
<sequence>MGIKTRLPIYELGLYALVVLGAIVYSGMEILESSQESMNQKSFQENIKPGWHYFGRKMHRSVVYMVYGMLMVLGTMGTTYLMIILSHCLVLYTIALTKQKWVCFAAGLCSLASFKNGFVTGTFDLQDVLFYGGSGFSIMRCMSFALENCEKKEGNYSIFALLKYNFYLPFFFFGPVMTFDRFYEQVHISELRRKDYEMWHIRVHAVIHLLAIVIVDVFFHFFYILTLPSDMNFVSQLSDWALATSTEGLMTGCANLLHAIAVKEMEPPSPLALEQKDQVVSSMTHQ</sequence>
<feature type="transmembrane region" description="Helical" evidence="1">
    <location>
        <begin position="62"/>
        <end position="95"/>
    </location>
</feature>
<keyword evidence="3" id="KW-1185">Reference proteome</keyword>
<accession>A0ABQ7TDC0</accession>